<dbReference type="AlphaFoldDB" id="A0A936YQI6"/>
<dbReference type="Gene3D" id="1.10.10.10">
    <property type="entry name" value="Winged helix-like DNA-binding domain superfamily/Winged helix DNA-binding domain"/>
    <property type="match status" value="1"/>
</dbReference>
<gene>
    <name evidence="10" type="ORF">JJB09_00610</name>
</gene>
<proteinExistence type="inferred from homology"/>
<evidence type="ECO:0000259" key="9">
    <source>
        <dbReference type="PROSITE" id="PS01124"/>
    </source>
</evidence>
<dbReference type="SMART" id="SM00342">
    <property type="entry name" value="HTH_ARAC"/>
    <property type="match status" value="1"/>
</dbReference>
<reference evidence="10" key="1">
    <citation type="submission" date="2021-01" db="EMBL/GenBank/DDBJ databases">
        <title>Rhizobium sp. strain KVB221 16S ribosomal RNA gene Genome sequencing and assembly.</title>
        <authorList>
            <person name="Kang M."/>
        </authorList>
    </citation>
    <scope>NUCLEOTIDE SEQUENCE</scope>
    <source>
        <strain evidence="10">KVB221</strain>
    </source>
</reference>
<dbReference type="SUPFAM" id="SSF53155">
    <property type="entry name" value="Methylated DNA-protein cysteine methyltransferase domain"/>
    <property type="match status" value="1"/>
</dbReference>
<dbReference type="CDD" id="cd06445">
    <property type="entry name" value="ATase"/>
    <property type="match status" value="1"/>
</dbReference>
<dbReference type="InterPro" id="IPR018060">
    <property type="entry name" value="HTH_AraC"/>
</dbReference>
<dbReference type="Pfam" id="PF02870">
    <property type="entry name" value="Methyltransf_1N"/>
    <property type="match status" value="1"/>
</dbReference>
<dbReference type="EMBL" id="JAEQNC010000001">
    <property type="protein sequence ID" value="MBL0370515.1"/>
    <property type="molecule type" value="Genomic_DNA"/>
</dbReference>
<dbReference type="GO" id="GO:0003700">
    <property type="term" value="F:DNA-binding transcription factor activity"/>
    <property type="evidence" value="ECO:0007669"/>
    <property type="project" value="InterPro"/>
</dbReference>
<name>A0A936YQI6_9HYPH</name>
<comment type="catalytic activity">
    <reaction evidence="8">
        <text>a 6-O-methyl-2'-deoxyguanosine in DNA + L-cysteinyl-[protein] = S-methyl-L-cysteinyl-[protein] + a 2'-deoxyguanosine in DNA</text>
        <dbReference type="Rhea" id="RHEA:24000"/>
        <dbReference type="Rhea" id="RHEA-COMP:10131"/>
        <dbReference type="Rhea" id="RHEA-COMP:10132"/>
        <dbReference type="Rhea" id="RHEA-COMP:11367"/>
        <dbReference type="Rhea" id="RHEA-COMP:11368"/>
        <dbReference type="ChEBI" id="CHEBI:29950"/>
        <dbReference type="ChEBI" id="CHEBI:82612"/>
        <dbReference type="ChEBI" id="CHEBI:85445"/>
        <dbReference type="ChEBI" id="CHEBI:85448"/>
        <dbReference type="EC" id="2.1.1.63"/>
    </reaction>
</comment>
<dbReference type="Pfam" id="PF01035">
    <property type="entry name" value="DNA_binding_1"/>
    <property type="match status" value="1"/>
</dbReference>
<accession>A0A936YQI6</accession>
<dbReference type="EC" id="2.1.1.63" evidence="3"/>
<evidence type="ECO:0000256" key="6">
    <source>
        <dbReference type="ARBA" id="ARBA00022763"/>
    </source>
</evidence>
<dbReference type="NCBIfam" id="TIGR00589">
    <property type="entry name" value="ogt"/>
    <property type="match status" value="1"/>
</dbReference>
<dbReference type="Gene3D" id="1.10.10.60">
    <property type="entry name" value="Homeodomain-like"/>
    <property type="match status" value="1"/>
</dbReference>
<comment type="similarity">
    <text evidence="2">Belongs to the MGMT family.</text>
</comment>
<keyword evidence="4" id="KW-0489">Methyltransferase</keyword>
<dbReference type="InterPro" id="IPR014048">
    <property type="entry name" value="MethylDNA_cys_MeTrfase_DNA-bd"/>
</dbReference>
<feature type="domain" description="HTH araC/xylS-type" evidence="9">
    <location>
        <begin position="22"/>
        <end position="120"/>
    </location>
</feature>
<organism evidence="10 11">
    <name type="scientific">Rhizobium setariae</name>
    <dbReference type="NCBI Taxonomy" id="2801340"/>
    <lineage>
        <taxon>Bacteria</taxon>
        <taxon>Pseudomonadati</taxon>
        <taxon>Pseudomonadota</taxon>
        <taxon>Alphaproteobacteria</taxon>
        <taxon>Hyphomicrobiales</taxon>
        <taxon>Rhizobiaceae</taxon>
        <taxon>Rhizobium/Agrobacterium group</taxon>
        <taxon>Rhizobium</taxon>
    </lineage>
</organism>
<evidence type="ECO:0000256" key="7">
    <source>
        <dbReference type="ARBA" id="ARBA00023204"/>
    </source>
</evidence>
<dbReference type="GO" id="GO:0006281">
    <property type="term" value="P:DNA repair"/>
    <property type="evidence" value="ECO:0007669"/>
    <property type="project" value="UniProtKB-KW"/>
</dbReference>
<keyword evidence="7" id="KW-0234">DNA repair</keyword>
<dbReference type="PANTHER" id="PTHR10815">
    <property type="entry name" value="METHYLATED-DNA--PROTEIN-CYSTEINE METHYLTRANSFERASE"/>
    <property type="match status" value="1"/>
</dbReference>
<dbReference type="FunFam" id="1.10.10.10:FF:000214">
    <property type="entry name" value="Methylated-DNA--protein-cysteine methyltransferase"/>
    <property type="match status" value="1"/>
</dbReference>
<comment type="catalytic activity">
    <reaction evidence="1">
        <text>a 4-O-methyl-thymidine in DNA + L-cysteinyl-[protein] = a thymidine in DNA + S-methyl-L-cysteinyl-[protein]</text>
        <dbReference type="Rhea" id="RHEA:53428"/>
        <dbReference type="Rhea" id="RHEA-COMP:10131"/>
        <dbReference type="Rhea" id="RHEA-COMP:10132"/>
        <dbReference type="Rhea" id="RHEA-COMP:13555"/>
        <dbReference type="Rhea" id="RHEA-COMP:13556"/>
        <dbReference type="ChEBI" id="CHEBI:29950"/>
        <dbReference type="ChEBI" id="CHEBI:82612"/>
        <dbReference type="ChEBI" id="CHEBI:137386"/>
        <dbReference type="ChEBI" id="CHEBI:137387"/>
        <dbReference type="EC" id="2.1.1.63"/>
    </reaction>
</comment>
<dbReference type="PROSITE" id="PS01124">
    <property type="entry name" value="HTH_ARAC_FAMILY_2"/>
    <property type="match status" value="1"/>
</dbReference>
<dbReference type="PANTHER" id="PTHR10815:SF13">
    <property type="entry name" value="METHYLATED-DNA--PROTEIN-CYSTEINE METHYLTRANSFERASE"/>
    <property type="match status" value="1"/>
</dbReference>
<dbReference type="InterPro" id="IPR036631">
    <property type="entry name" value="MGMT_N_sf"/>
</dbReference>
<dbReference type="RefSeq" id="WP_201651764.1">
    <property type="nucleotide sequence ID" value="NZ_JAEQNC010000001.1"/>
</dbReference>
<comment type="caution">
    <text evidence="10">The sequence shown here is derived from an EMBL/GenBank/DDBJ whole genome shotgun (WGS) entry which is preliminary data.</text>
</comment>
<evidence type="ECO:0000256" key="3">
    <source>
        <dbReference type="ARBA" id="ARBA00011918"/>
    </source>
</evidence>
<dbReference type="Gene3D" id="3.30.160.70">
    <property type="entry name" value="Methylated DNA-protein cysteine methyltransferase domain"/>
    <property type="match status" value="1"/>
</dbReference>
<evidence type="ECO:0000256" key="2">
    <source>
        <dbReference type="ARBA" id="ARBA00008711"/>
    </source>
</evidence>
<evidence type="ECO:0000256" key="8">
    <source>
        <dbReference type="ARBA" id="ARBA00049348"/>
    </source>
</evidence>
<sequence length="292" mass="32273">MTISLNHAKDITPAGDDYAVVSGVIEMLTEDYQHQPSLDRIAGEMGRDPLELQKTFTRWAGLSPKAFLQAVTLDHAKRLLGEERMPLLEASIELGLSGPGRLHDLFVTHEAMSPGEWKEKGRGLAIRYGFHDSPFGRALLMATDRGLCGLAFSDEDKGGDQFALEDMTHRWPDAVYSHDDAAVLPYAERIFDPERWQANEPLRVVLIGTDFQIRVWEQLLEIPVGRLCTYSDLANRIGAPKASRAVGAAVGRNPVSFVVPCHRAIGKSGALTGYHWGLTRKRAMLGWEAAKA</sequence>
<protein>
    <recommendedName>
        <fullName evidence="3">methylated-DNA--[protein]-cysteine S-methyltransferase</fullName>
        <ecNumber evidence="3">2.1.1.63</ecNumber>
    </recommendedName>
</protein>
<evidence type="ECO:0000313" key="10">
    <source>
        <dbReference type="EMBL" id="MBL0370515.1"/>
    </source>
</evidence>
<dbReference type="InterPro" id="IPR036388">
    <property type="entry name" value="WH-like_DNA-bd_sf"/>
</dbReference>
<dbReference type="Pfam" id="PF12833">
    <property type="entry name" value="HTH_18"/>
    <property type="match status" value="1"/>
</dbReference>
<evidence type="ECO:0000256" key="5">
    <source>
        <dbReference type="ARBA" id="ARBA00022679"/>
    </source>
</evidence>
<dbReference type="GO" id="GO:0032259">
    <property type="term" value="P:methylation"/>
    <property type="evidence" value="ECO:0007669"/>
    <property type="project" value="UniProtKB-KW"/>
</dbReference>
<keyword evidence="6" id="KW-0227">DNA damage</keyword>
<evidence type="ECO:0000256" key="1">
    <source>
        <dbReference type="ARBA" id="ARBA00001286"/>
    </source>
</evidence>
<evidence type="ECO:0000256" key="4">
    <source>
        <dbReference type="ARBA" id="ARBA00022603"/>
    </source>
</evidence>
<dbReference type="InterPro" id="IPR036217">
    <property type="entry name" value="MethylDNA_cys_MeTrfase_DNAb"/>
</dbReference>
<keyword evidence="11" id="KW-1185">Reference proteome</keyword>
<keyword evidence="5" id="KW-0808">Transferase</keyword>
<evidence type="ECO:0000313" key="11">
    <source>
        <dbReference type="Proteomes" id="UP000633219"/>
    </source>
</evidence>
<dbReference type="Proteomes" id="UP000633219">
    <property type="component" value="Unassembled WGS sequence"/>
</dbReference>
<dbReference type="GO" id="GO:0043565">
    <property type="term" value="F:sequence-specific DNA binding"/>
    <property type="evidence" value="ECO:0007669"/>
    <property type="project" value="InterPro"/>
</dbReference>
<dbReference type="SUPFAM" id="SSF46767">
    <property type="entry name" value="Methylated DNA-protein cysteine methyltransferase, C-terminal domain"/>
    <property type="match status" value="1"/>
</dbReference>
<dbReference type="GO" id="GO:0003908">
    <property type="term" value="F:methylated-DNA-[protein]-cysteine S-methyltransferase activity"/>
    <property type="evidence" value="ECO:0007669"/>
    <property type="project" value="UniProtKB-EC"/>
</dbReference>
<dbReference type="InterPro" id="IPR008332">
    <property type="entry name" value="MethylG_MeTrfase_N"/>
</dbReference>